<evidence type="ECO:0000313" key="2">
    <source>
        <dbReference type="Proteomes" id="UP001151760"/>
    </source>
</evidence>
<dbReference type="InterPro" id="IPR039537">
    <property type="entry name" value="Retrotran_Ty1/copia-like"/>
</dbReference>
<dbReference type="PANTHER" id="PTHR42648:SF18">
    <property type="entry name" value="RETROTRANSPOSON, UNCLASSIFIED-LIKE PROTEIN"/>
    <property type="match status" value="1"/>
</dbReference>
<reference evidence="1" key="2">
    <citation type="submission" date="2022-01" db="EMBL/GenBank/DDBJ databases">
        <authorList>
            <person name="Yamashiro T."/>
            <person name="Shiraishi A."/>
            <person name="Satake H."/>
            <person name="Nakayama K."/>
        </authorList>
    </citation>
    <scope>NUCLEOTIDE SEQUENCE</scope>
</reference>
<gene>
    <name evidence="1" type="ORF">Tco_1032074</name>
</gene>
<dbReference type="EMBL" id="BQNB010018291">
    <property type="protein sequence ID" value="GJT72788.1"/>
    <property type="molecule type" value="Genomic_DNA"/>
</dbReference>
<evidence type="ECO:0000313" key="1">
    <source>
        <dbReference type="EMBL" id="GJT72788.1"/>
    </source>
</evidence>
<name>A0ABQ5GCH7_9ASTR</name>
<protein>
    <submittedName>
        <fullName evidence="1">Uncharacterized protein</fullName>
    </submittedName>
</protein>
<sequence>MNRYHGETIKIAFFHVPGMKKNFMLVAQLTSSGQYVLFGLQDVKIYRNFKVHGCQYGKAHQFSYEESKFKAKESLELIHTDVFGPVKQPSIGENLYIMAFIDDFSAEAMKTTSNVINRLPQQRKGWRCFDPTTGNATHLEMLYLMKPHLGGPLVMMYYPNYRVFKKALEDSHIQLTLKDDEASDWDQNTEGIVKTQGDYEEEVLQTKKNLSIHFQMKEIRNLKHFLGLEVDHSDDGMCISIVTSMCCDDAYHVTSRFSTLAGCDRRGVDTNAAMTFTICDASAGRIAVSYLGFA</sequence>
<keyword evidence="2" id="KW-1185">Reference proteome</keyword>
<dbReference type="PANTHER" id="PTHR42648">
    <property type="entry name" value="TRANSPOSASE, PUTATIVE-RELATED"/>
    <property type="match status" value="1"/>
</dbReference>
<organism evidence="1 2">
    <name type="scientific">Tanacetum coccineum</name>
    <dbReference type="NCBI Taxonomy" id="301880"/>
    <lineage>
        <taxon>Eukaryota</taxon>
        <taxon>Viridiplantae</taxon>
        <taxon>Streptophyta</taxon>
        <taxon>Embryophyta</taxon>
        <taxon>Tracheophyta</taxon>
        <taxon>Spermatophyta</taxon>
        <taxon>Magnoliopsida</taxon>
        <taxon>eudicotyledons</taxon>
        <taxon>Gunneridae</taxon>
        <taxon>Pentapetalae</taxon>
        <taxon>asterids</taxon>
        <taxon>campanulids</taxon>
        <taxon>Asterales</taxon>
        <taxon>Asteraceae</taxon>
        <taxon>Asteroideae</taxon>
        <taxon>Anthemideae</taxon>
        <taxon>Anthemidinae</taxon>
        <taxon>Tanacetum</taxon>
    </lineage>
</organism>
<comment type="caution">
    <text evidence="1">The sequence shown here is derived from an EMBL/GenBank/DDBJ whole genome shotgun (WGS) entry which is preliminary data.</text>
</comment>
<dbReference type="Proteomes" id="UP001151760">
    <property type="component" value="Unassembled WGS sequence"/>
</dbReference>
<accession>A0ABQ5GCH7</accession>
<proteinExistence type="predicted"/>
<reference evidence="1" key="1">
    <citation type="journal article" date="2022" name="Int. J. Mol. Sci.">
        <title>Draft Genome of Tanacetum Coccineum: Genomic Comparison of Closely Related Tanacetum-Family Plants.</title>
        <authorList>
            <person name="Yamashiro T."/>
            <person name="Shiraishi A."/>
            <person name="Nakayama K."/>
            <person name="Satake H."/>
        </authorList>
    </citation>
    <scope>NUCLEOTIDE SEQUENCE</scope>
</reference>